<dbReference type="RefSeq" id="WP_016365405.1">
    <property type="nucleotide sequence ID" value="NZ_CP007122.1"/>
</dbReference>
<dbReference type="EMBL" id="CP007122">
    <property type="protein sequence ID" value="AHJ34037.1"/>
    <property type="molecule type" value="Genomic_DNA"/>
</dbReference>
<evidence type="ECO:0000313" key="2">
    <source>
        <dbReference type="Proteomes" id="UP000019441"/>
    </source>
</evidence>
<evidence type="ECO:0000313" key="1">
    <source>
        <dbReference type="EMBL" id="AHJ34037.1"/>
    </source>
</evidence>
<name>A0A806LL65_LACPA</name>
<protein>
    <submittedName>
        <fullName evidence="1">Uncharacterized protein</fullName>
    </submittedName>
</protein>
<reference evidence="1 2" key="1">
    <citation type="journal article" date="2014" name="Genome Announc.">
        <title>Whole Genome Sequence of the Probiotic Strain Lactobacillus paracasei N1115, Isolated from Traditional Chinese Fermented Milk.</title>
        <authorList>
            <person name="Wang S."/>
            <person name="Zhu H."/>
            <person name="He F."/>
            <person name="Luo Y."/>
            <person name="Kang Z."/>
            <person name="Lu C."/>
            <person name="Feng L."/>
            <person name="Lu X."/>
            <person name="Xue Y."/>
            <person name="Wang H."/>
        </authorList>
    </citation>
    <scope>NUCLEOTIDE SEQUENCE [LARGE SCALE GENOMIC DNA]</scope>
    <source>
        <strain evidence="1 2">N1115</strain>
    </source>
</reference>
<gene>
    <name evidence="1" type="ORF">AF91_13105</name>
</gene>
<proteinExistence type="predicted"/>
<dbReference type="KEGG" id="lpq:AF91_13105"/>
<dbReference type="Proteomes" id="UP000019441">
    <property type="component" value="Chromosome"/>
</dbReference>
<organism evidence="1 2">
    <name type="scientific">Lacticaseibacillus paracasei N1115</name>
    <dbReference type="NCBI Taxonomy" id="1446494"/>
    <lineage>
        <taxon>Bacteria</taxon>
        <taxon>Bacillati</taxon>
        <taxon>Bacillota</taxon>
        <taxon>Bacilli</taxon>
        <taxon>Lactobacillales</taxon>
        <taxon>Lactobacillaceae</taxon>
        <taxon>Lacticaseibacillus</taxon>
    </lineage>
</organism>
<sequence>MLVAPLNAFTGQKPAYKTSSLTGLRSCDRLFATHFTLIFMNDHESCLGYQLKKADQQAVLSTGLTLFV</sequence>
<accession>A0A806LL65</accession>
<dbReference type="AlphaFoldDB" id="A0A806LL65"/>